<evidence type="ECO:0000256" key="3">
    <source>
        <dbReference type="SAM" id="SignalP"/>
    </source>
</evidence>
<evidence type="ECO:0000313" key="6">
    <source>
        <dbReference type="Proteomes" id="UP001331515"/>
    </source>
</evidence>
<dbReference type="PANTHER" id="PTHR20859:SF53">
    <property type="entry name" value="INTERLEUKIN-22 RECEPTOR SUBUNIT ALPHA-1"/>
    <property type="match status" value="1"/>
</dbReference>
<feature type="transmembrane region" description="Helical" evidence="2">
    <location>
        <begin position="221"/>
        <end position="247"/>
    </location>
</feature>
<reference evidence="5 6" key="1">
    <citation type="journal article" date="2023" name="Mol. Biol. Evol.">
        <title>Genomics of Secondarily Temperate Adaptation in the Only Non-Antarctic Icefish.</title>
        <authorList>
            <person name="Rivera-Colon A.G."/>
            <person name="Rayamajhi N."/>
            <person name="Minhas B.F."/>
            <person name="Madrigal G."/>
            <person name="Bilyk K.T."/>
            <person name="Yoon V."/>
            <person name="Hune M."/>
            <person name="Gregory S."/>
            <person name="Cheng C.H.C."/>
            <person name="Catchen J.M."/>
        </authorList>
    </citation>
    <scope>NUCLEOTIDE SEQUENCE [LARGE SCALE GENOMIC DNA]</scope>
    <source>
        <tissue evidence="5">White muscle</tissue>
    </source>
</reference>
<accession>A0AAN8DD94</accession>
<keyword evidence="3" id="KW-0732">Signal</keyword>
<feature type="signal peptide" evidence="3">
    <location>
        <begin position="1"/>
        <end position="19"/>
    </location>
</feature>
<feature type="region of interest" description="Disordered" evidence="1">
    <location>
        <begin position="273"/>
        <end position="360"/>
    </location>
</feature>
<dbReference type="InterPro" id="IPR003961">
    <property type="entry name" value="FN3_dom"/>
</dbReference>
<comment type="caution">
    <text evidence="5">The sequence shown here is derived from an EMBL/GenBank/DDBJ whole genome shotgun (WGS) entry which is preliminary data.</text>
</comment>
<dbReference type="GO" id="GO:0005886">
    <property type="term" value="C:plasma membrane"/>
    <property type="evidence" value="ECO:0007669"/>
    <property type="project" value="TreeGrafter"/>
</dbReference>
<dbReference type="PROSITE" id="PS50853">
    <property type="entry name" value="FN3"/>
    <property type="match status" value="1"/>
</dbReference>
<feature type="compositionally biased region" description="Polar residues" evidence="1">
    <location>
        <begin position="325"/>
        <end position="335"/>
    </location>
</feature>
<feature type="compositionally biased region" description="Acidic residues" evidence="1">
    <location>
        <begin position="493"/>
        <end position="507"/>
    </location>
</feature>
<keyword evidence="2" id="KW-0812">Transmembrane</keyword>
<evidence type="ECO:0000256" key="1">
    <source>
        <dbReference type="SAM" id="MobiDB-lite"/>
    </source>
</evidence>
<dbReference type="AlphaFoldDB" id="A0AAN8DD94"/>
<dbReference type="SUPFAM" id="SSF49265">
    <property type="entry name" value="Fibronectin type III"/>
    <property type="match status" value="2"/>
</dbReference>
<dbReference type="Gene3D" id="2.60.40.10">
    <property type="entry name" value="Immunoglobulins"/>
    <property type="match status" value="1"/>
</dbReference>
<gene>
    <name evidence="5" type="ORF">CgunFtcFv8_025056</name>
</gene>
<name>A0AAN8DD94_CHAGU</name>
<sequence length="513" mass="55748">MDCLPLVLYLMSLLDSVISSLPAPVSLSMESINFRHILSWDPGPGTPQGTHYKIIKRVEKKASKKTWSSTTTSIKLKLKSQVEYELTVQASYNQSLSAESKPYTFLPVTQTKIGPTNVSLLGCGNCIQVNISFPEADRSARLNKSMKIFYGPRFVVSWWKPEEEGLKWSMEIRETSITLTNLQNGTEYCVQVETKINTNKNTEPSALKCIFTGNVEPSRDLVVLGAVAAALSVGIGVVMTSMFGLYYTGFLCKLKAILPRALIEAQSQGYTLTPETTIPDNISISAGRERSRKPNNATTPQPATRGADSSDEDEDEEGKMYMNRGFSSGENSCQDSVDVLGNSKVSASGGSGSLTGGGQVPDTVLEIEAPHGGGLGEDEPKAEGAFLSDGTTTGEEEEQVCEGSGNINLFSVTLAALAVCEEEEHNTRDAPTDLLQLSDLEPLLHTHSQTESHDQTAVALLLPTQEDIPEGTLAETFSGCLNTCDGEMQHEETTEEEEDEEEEEEELCGYMQH</sequence>
<dbReference type="InterPro" id="IPR050650">
    <property type="entry name" value="Type-II_Cytokine-TF_Rcpt"/>
</dbReference>
<keyword evidence="6" id="KW-1185">Reference proteome</keyword>
<feature type="domain" description="Fibronectin type-III" evidence="4">
    <location>
        <begin position="21"/>
        <end position="111"/>
    </location>
</feature>
<feature type="chain" id="PRO_5042875444" description="Fibronectin type-III domain-containing protein" evidence="3">
    <location>
        <begin position="20"/>
        <end position="513"/>
    </location>
</feature>
<dbReference type="InterPro" id="IPR015373">
    <property type="entry name" value="Interferon/interleukin_rcp_dom"/>
</dbReference>
<dbReference type="InterPro" id="IPR013783">
    <property type="entry name" value="Ig-like_fold"/>
</dbReference>
<feature type="compositionally biased region" description="Gly residues" evidence="1">
    <location>
        <begin position="349"/>
        <end position="359"/>
    </location>
</feature>
<protein>
    <recommendedName>
        <fullName evidence="4">Fibronectin type-III domain-containing protein</fullName>
    </recommendedName>
</protein>
<evidence type="ECO:0000256" key="2">
    <source>
        <dbReference type="SAM" id="Phobius"/>
    </source>
</evidence>
<dbReference type="CDD" id="cd00063">
    <property type="entry name" value="FN3"/>
    <property type="match status" value="2"/>
</dbReference>
<dbReference type="PANTHER" id="PTHR20859">
    <property type="entry name" value="INTERFERON/INTERLEUKIN RECEPTOR"/>
    <property type="match status" value="1"/>
</dbReference>
<evidence type="ECO:0000259" key="4">
    <source>
        <dbReference type="PROSITE" id="PS50853"/>
    </source>
</evidence>
<dbReference type="InterPro" id="IPR036116">
    <property type="entry name" value="FN3_sf"/>
</dbReference>
<feature type="region of interest" description="Disordered" evidence="1">
    <location>
        <begin position="487"/>
        <end position="513"/>
    </location>
</feature>
<dbReference type="Proteomes" id="UP001331515">
    <property type="component" value="Unassembled WGS sequence"/>
</dbReference>
<evidence type="ECO:0000313" key="5">
    <source>
        <dbReference type="EMBL" id="KAK5921341.1"/>
    </source>
</evidence>
<keyword evidence="2" id="KW-1133">Transmembrane helix</keyword>
<keyword evidence="2" id="KW-0472">Membrane</keyword>
<organism evidence="5 6">
    <name type="scientific">Champsocephalus gunnari</name>
    <name type="common">Mackerel icefish</name>
    <dbReference type="NCBI Taxonomy" id="52237"/>
    <lineage>
        <taxon>Eukaryota</taxon>
        <taxon>Metazoa</taxon>
        <taxon>Chordata</taxon>
        <taxon>Craniata</taxon>
        <taxon>Vertebrata</taxon>
        <taxon>Euteleostomi</taxon>
        <taxon>Actinopterygii</taxon>
        <taxon>Neopterygii</taxon>
        <taxon>Teleostei</taxon>
        <taxon>Neoteleostei</taxon>
        <taxon>Acanthomorphata</taxon>
        <taxon>Eupercaria</taxon>
        <taxon>Perciformes</taxon>
        <taxon>Notothenioidei</taxon>
        <taxon>Channichthyidae</taxon>
        <taxon>Champsocephalus</taxon>
    </lineage>
</organism>
<dbReference type="Pfam" id="PF01108">
    <property type="entry name" value="Tissue_fac"/>
    <property type="match status" value="1"/>
</dbReference>
<proteinExistence type="predicted"/>
<dbReference type="EMBL" id="JAURVH010001523">
    <property type="protein sequence ID" value="KAK5921341.1"/>
    <property type="molecule type" value="Genomic_DNA"/>
</dbReference>
<dbReference type="Pfam" id="PF09294">
    <property type="entry name" value="Interfer-bind"/>
    <property type="match status" value="1"/>
</dbReference>
<dbReference type="GO" id="GO:0004896">
    <property type="term" value="F:cytokine receptor activity"/>
    <property type="evidence" value="ECO:0007669"/>
    <property type="project" value="TreeGrafter"/>
</dbReference>
<feature type="compositionally biased region" description="Polar residues" evidence="1">
    <location>
        <begin position="273"/>
        <end position="284"/>
    </location>
</feature>